<dbReference type="AlphaFoldDB" id="A0A4Y9ZG04"/>
<accession>A0A4Y9ZG04</accession>
<keyword evidence="3" id="KW-1185">Reference proteome</keyword>
<protein>
    <submittedName>
        <fullName evidence="2">Uncharacterized protein</fullName>
    </submittedName>
</protein>
<evidence type="ECO:0000256" key="1">
    <source>
        <dbReference type="SAM" id="MobiDB-lite"/>
    </source>
</evidence>
<evidence type="ECO:0000313" key="2">
    <source>
        <dbReference type="EMBL" id="TFY73354.1"/>
    </source>
</evidence>
<feature type="compositionally biased region" description="Basic residues" evidence="1">
    <location>
        <begin position="101"/>
        <end position="115"/>
    </location>
</feature>
<feature type="region of interest" description="Disordered" evidence="1">
    <location>
        <begin position="1"/>
        <end position="133"/>
    </location>
</feature>
<evidence type="ECO:0000313" key="3">
    <source>
        <dbReference type="Proteomes" id="UP000298061"/>
    </source>
</evidence>
<feature type="region of interest" description="Disordered" evidence="1">
    <location>
        <begin position="152"/>
        <end position="172"/>
    </location>
</feature>
<gene>
    <name evidence="2" type="ORF">EWM64_g10658</name>
</gene>
<sequence length="172" mass="19117">TAAGLQRPSLTASPPAQVEPKAEVKLEETQTPVKIEQSQVTLKTEEAQASAKLEDTSPPVQIKAEETQAFKPAGPVANRRNEVTTEGVQKRRQQSSPKKKDGGKKKREKKKKKMSGRPPKPPATHPSTWRESRVPFFDTICATAAVKEYRVTQHDLLDLTYDEERSKNGPAY</sequence>
<dbReference type="Proteomes" id="UP000298061">
    <property type="component" value="Unassembled WGS sequence"/>
</dbReference>
<feature type="compositionally biased region" description="Polar residues" evidence="1">
    <location>
        <begin position="29"/>
        <end position="42"/>
    </location>
</feature>
<comment type="caution">
    <text evidence="2">The sequence shown here is derived from an EMBL/GenBank/DDBJ whole genome shotgun (WGS) entry which is preliminary data.</text>
</comment>
<name>A0A4Y9ZG04_9AGAM</name>
<dbReference type="EMBL" id="SFCI01002953">
    <property type="protein sequence ID" value="TFY73354.1"/>
    <property type="molecule type" value="Genomic_DNA"/>
</dbReference>
<feature type="non-terminal residue" evidence="2">
    <location>
        <position position="1"/>
    </location>
</feature>
<proteinExistence type="predicted"/>
<organism evidence="2 3">
    <name type="scientific">Hericium alpestre</name>
    <dbReference type="NCBI Taxonomy" id="135208"/>
    <lineage>
        <taxon>Eukaryota</taxon>
        <taxon>Fungi</taxon>
        <taxon>Dikarya</taxon>
        <taxon>Basidiomycota</taxon>
        <taxon>Agaricomycotina</taxon>
        <taxon>Agaricomycetes</taxon>
        <taxon>Russulales</taxon>
        <taxon>Hericiaceae</taxon>
        <taxon>Hericium</taxon>
    </lineage>
</organism>
<reference evidence="2 3" key="1">
    <citation type="submission" date="2019-02" db="EMBL/GenBank/DDBJ databases">
        <title>Genome sequencing of the rare red list fungi Hericium alpestre (H. flagellum).</title>
        <authorList>
            <person name="Buettner E."/>
            <person name="Kellner H."/>
        </authorList>
    </citation>
    <scope>NUCLEOTIDE SEQUENCE [LARGE SCALE GENOMIC DNA]</scope>
    <source>
        <strain evidence="2 3">DSM 108284</strain>
    </source>
</reference>